<organism evidence="3 4">
    <name type="scientific">Lactococcus lactis subsp. lactis</name>
    <name type="common">Streptococcus lactis</name>
    <dbReference type="NCBI Taxonomy" id="1360"/>
    <lineage>
        <taxon>Bacteria</taxon>
        <taxon>Bacillati</taxon>
        <taxon>Bacillota</taxon>
        <taxon>Bacilli</taxon>
        <taxon>Lactobacillales</taxon>
        <taxon>Streptococcaceae</taxon>
        <taxon>Lactococcus</taxon>
    </lineage>
</organism>
<dbReference type="PANTHER" id="PTHR43236">
    <property type="entry name" value="ANTITOXIN HIGA1"/>
    <property type="match status" value="1"/>
</dbReference>
<evidence type="ECO:0000313" key="4">
    <source>
        <dbReference type="Proteomes" id="UP000053719"/>
    </source>
</evidence>
<protein>
    <submittedName>
        <fullName evidence="3">Zinc-binding transcriptional regulator Cro/CI family</fullName>
    </submittedName>
</protein>
<dbReference type="Gene3D" id="1.10.10.2910">
    <property type="match status" value="1"/>
</dbReference>
<feature type="domain" description="HTH cro/C1-type" evidence="2">
    <location>
        <begin position="11"/>
        <end position="65"/>
    </location>
</feature>
<dbReference type="GO" id="GO:0003677">
    <property type="term" value="F:DNA binding"/>
    <property type="evidence" value="ECO:0007669"/>
    <property type="project" value="InterPro"/>
</dbReference>
<dbReference type="Proteomes" id="UP000053719">
    <property type="component" value="Unassembled WGS sequence"/>
</dbReference>
<dbReference type="InterPro" id="IPR010359">
    <property type="entry name" value="IrrE_HExxH"/>
</dbReference>
<reference evidence="4" key="1">
    <citation type="submission" date="2015-10" db="EMBL/GenBank/DDBJ databases">
        <title>Draft Genome Sequences of 11 Lactococcus lactis subspecies cremoris strains.</title>
        <authorList>
            <person name="Wels M."/>
            <person name="Backus L."/>
            <person name="Boekhorst J."/>
            <person name="Dijkstra A."/>
            <person name="Beerthuizen M."/>
            <person name="Kelly W."/>
            <person name="Siezen R."/>
            <person name="Bachmann H."/>
            <person name="Van Hijum S."/>
        </authorList>
    </citation>
    <scope>NUCLEOTIDE SEQUENCE [LARGE SCALE GENOMIC DNA]</scope>
    <source>
        <strain evidence="4">M20</strain>
    </source>
</reference>
<dbReference type="EMBL" id="LKLU01000143">
    <property type="protein sequence ID" value="KSU17643.1"/>
    <property type="molecule type" value="Genomic_DNA"/>
</dbReference>
<dbReference type="Pfam" id="PF06114">
    <property type="entry name" value="Peptidase_M78"/>
    <property type="match status" value="1"/>
</dbReference>
<evidence type="ECO:0000256" key="1">
    <source>
        <dbReference type="ARBA" id="ARBA00007227"/>
    </source>
</evidence>
<dbReference type="InterPro" id="IPR010982">
    <property type="entry name" value="Lambda_DNA-bd_dom_sf"/>
</dbReference>
<dbReference type="PANTHER" id="PTHR43236:SF1">
    <property type="entry name" value="BLL7220 PROTEIN"/>
    <property type="match status" value="1"/>
</dbReference>
<comment type="similarity">
    <text evidence="1">Belongs to the short-chain fatty acyl-CoA assimilation regulator (ScfR) family.</text>
</comment>
<evidence type="ECO:0000259" key="2">
    <source>
        <dbReference type="PROSITE" id="PS50943"/>
    </source>
</evidence>
<dbReference type="AlphaFoldDB" id="A0A0V8DC50"/>
<dbReference type="InterPro" id="IPR001387">
    <property type="entry name" value="Cro/C1-type_HTH"/>
</dbReference>
<proteinExistence type="inferred from homology"/>
<name>A0A0V8DC50_LACLL</name>
<dbReference type="InterPro" id="IPR052345">
    <property type="entry name" value="Rad_response_metalloprotease"/>
</dbReference>
<dbReference type="Gene3D" id="1.10.260.40">
    <property type="entry name" value="lambda repressor-like DNA-binding domains"/>
    <property type="match status" value="1"/>
</dbReference>
<dbReference type="CDD" id="cd00093">
    <property type="entry name" value="HTH_XRE"/>
    <property type="match status" value="1"/>
</dbReference>
<evidence type="ECO:0000313" key="3">
    <source>
        <dbReference type="EMBL" id="KSU17643.1"/>
    </source>
</evidence>
<comment type="caution">
    <text evidence="3">The sequence shown here is derived from an EMBL/GenBank/DDBJ whole genome shotgun (WGS) entry which is preliminary data.</text>
</comment>
<accession>A0A0V8DC50</accession>
<dbReference type="PROSITE" id="PS50943">
    <property type="entry name" value="HTH_CROC1"/>
    <property type="match status" value="1"/>
</dbReference>
<dbReference type="Pfam" id="PF01381">
    <property type="entry name" value="HTH_3"/>
    <property type="match status" value="1"/>
</dbReference>
<dbReference type="SMART" id="SM00530">
    <property type="entry name" value="HTH_XRE"/>
    <property type="match status" value="1"/>
</dbReference>
<gene>
    <name evidence="3" type="ORF">M20_2607</name>
</gene>
<dbReference type="PATRIC" id="fig|1360.107.peg.2003"/>
<dbReference type="SUPFAM" id="SSF47413">
    <property type="entry name" value="lambda repressor-like DNA-binding domains"/>
    <property type="match status" value="1"/>
</dbReference>
<dbReference type="RefSeq" id="WP_058205819.1">
    <property type="nucleotide sequence ID" value="NZ_LKLQ01000027.1"/>
</dbReference>
<sequence>MEQKIFNPEKLKIARVARGLSIKDLAELAGLSRQMVSNYESGRNTPSGGSLLSLINVLEFPYNFFTSESKRIYRGATFFRSQSASTKKSRDMQGVRLRFQREIYDSFKKFVNFPQLVLPERIEKDINEITDKEIKQKAKELRELWGLSQNTPITNLIELAEIHGVIISESNMSDEKLDAVSEWIDDRPFIMLTDNHESAVRRRFNVAHELGHIILHDEIESIYEYGSIEFKKIEEQAHQFASHLLLPDNGFTESLISTNLDFYIELKKHWKVSIAAMVYKTAKLGFINEDQKLYLNKKISFNKWRKKEPLDDIIPLEKPTLYNKVFSLIVDNEIVPRSDLLADLALPLDELNKSLSINSSEEIVPKPQLKII</sequence>